<dbReference type="EMBL" id="CP043494">
    <property type="protein sequence ID" value="WNG49692.1"/>
    <property type="molecule type" value="Genomic_DNA"/>
</dbReference>
<feature type="region of interest" description="Disordered" evidence="1">
    <location>
        <begin position="129"/>
        <end position="156"/>
    </location>
</feature>
<organism evidence="2 3">
    <name type="scientific">Archangium minus</name>
    <dbReference type="NCBI Taxonomy" id="83450"/>
    <lineage>
        <taxon>Bacteria</taxon>
        <taxon>Pseudomonadati</taxon>
        <taxon>Myxococcota</taxon>
        <taxon>Myxococcia</taxon>
        <taxon>Myxococcales</taxon>
        <taxon>Cystobacterineae</taxon>
        <taxon>Archangiaceae</taxon>
        <taxon>Archangium</taxon>
    </lineage>
</organism>
<evidence type="ECO:0000313" key="3">
    <source>
        <dbReference type="Proteomes" id="UP001611383"/>
    </source>
</evidence>
<name>A0ABY9X2R6_9BACT</name>
<evidence type="ECO:0000256" key="1">
    <source>
        <dbReference type="SAM" id="MobiDB-lite"/>
    </source>
</evidence>
<feature type="region of interest" description="Disordered" evidence="1">
    <location>
        <begin position="43"/>
        <end position="88"/>
    </location>
</feature>
<dbReference type="RefSeq" id="WP_395807893.1">
    <property type="nucleotide sequence ID" value="NZ_CP043494.1"/>
</dbReference>
<gene>
    <name evidence="2" type="ORF">F0U60_40415</name>
</gene>
<feature type="compositionally biased region" description="Basic and acidic residues" evidence="1">
    <location>
        <begin position="17"/>
        <end position="29"/>
    </location>
</feature>
<sequence>MARYDKDTDIQINPPLTEKHADKPKGEMSIRDAAAREIGMSQQTVETGMRGAPVHGFGNGTETTKRHTEMGMGTMSPIGMGTPQQSTGESLTAVVERIFQLPFQAQLGVMRMIAPRILGSMDARDQESFLNDLRSELSTMSGEESTHAPPMDMQDT</sequence>
<dbReference type="Proteomes" id="UP001611383">
    <property type="component" value="Chromosome"/>
</dbReference>
<accession>A0ABY9X2R6</accession>
<protein>
    <submittedName>
        <fullName evidence="2">Uncharacterized protein</fullName>
    </submittedName>
</protein>
<feature type="region of interest" description="Disordered" evidence="1">
    <location>
        <begin position="1"/>
        <end position="29"/>
    </location>
</feature>
<keyword evidence="3" id="KW-1185">Reference proteome</keyword>
<evidence type="ECO:0000313" key="2">
    <source>
        <dbReference type="EMBL" id="WNG49692.1"/>
    </source>
</evidence>
<proteinExistence type="predicted"/>
<reference evidence="2 3" key="1">
    <citation type="submission" date="2019-08" db="EMBL/GenBank/DDBJ databases">
        <title>Archangium and Cystobacter genomes.</title>
        <authorList>
            <person name="Chen I.-C.K."/>
            <person name="Wielgoss S."/>
        </authorList>
    </citation>
    <scope>NUCLEOTIDE SEQUENCE [LARGE SCALE GENOMIC DNA]</scope>
    <source>
        <strain evidence="2 3">Cbm 6</strain>
    </source>
</reference>